<evidence type="ECO:0000313" key="5">
    <source>
        <dbReference type="Proteomes" id="UP000037088"/>
    </source>
</evidence>
<evidence type="ECO:0000313" key="2">
    <source>
        <dbReference type="EMBL" id="KOC88994.1"/>
    </source>
</evidence>
<keyword evidence="1" id="KW-1133">Transmembrane helix</keyword>
<evidence type="ECO:0000313" key="4">
    <source>
        <dbReference type="Proteomes" id="UP000036851"/>
    </source>
</evidence>
<evidence type="ECO:0000313" key="3">
    <source>
        <dbReference type="EMBL" id="KOC92641.1"/>
    </source>
</evidence>
<keyword evidence="1" id="KW-0812">Transmembrane</keyword>
<protein>
    <submittedName>
        <fullName evidence="3">Uncharacterized protein</fullName>
    </submittedName>
</protein>
<dbReference type="PATRIC" id="fig|1560201.3.peg.2981"/>
<organism evidence="3 4">
    <name type="scientific">Winslowiella iniecta</name>
    <dbReference type="NCBI Taxonomy" id="1560201"/>
    <lineage>
        <taxon>Bacteria</taxon>
        <taxon>Pseudomonadati</taxon>
        <taxon>Pseudomonadota</taxon>
        <taxon>Gammaproteobacteria</taxon>
        <taxon>Enterobacterales</taxon>
        <taxon>Erwiniaceae</taxon>
        <taxon>Winslowiella</taxon>
    </lineage>
</organism>
<proteinExistence type="predicted"/>
<dbReference type="RefSeq" id="WP_052900077.1">
    <property type="nucleotide sequence ID" value="NZ_JRXE01000019.1"/>
</dbReference>
<name>A0A0L7TBN4_9GAMM</name>
<keyword evidence="5" id="KW-1185">Reference proteome</keyword>
<sequence length="80" mass="9335">MDNLFRSKTEKLLAILIALIFLPLVIYDMPFRDDLSRSYWGFVSLSQLGRPFADVLYKNPGFGFEEVNLSPLPKYSLWPY</sequence>
<dbReference type="Proteomes" id="UP000037088">
    <property type="component" value="Unassembled WGS sequence"/>
</dbReference>
<dbReference type="EMBL" id="JRXE01000019">
    <property type="protein sequence ID" value="KOC88994.1"/>
    <property type="molecule type" value="Genomic_DNA"/>
</dbReference>
<accession>A0A0L7TBN4</accession>
<dbReference type="EMBL" id="JRXF01000019">
    <property type="protein sequence ID" value="KOC92641.1"/>
    <property type="molecule type" value="Genomic_DNA"/>
</dbReference>
<feature type="transmembrane region" description="Helical" evidence="1">
    <location>
        <begin position="12"/>
        <end position="30"/>
    </location>
</feature>
<keyword evidence="1" id="KW-0472">Membrane</keyword>
<comment type="caution">
    <text evidence="3">The sequence shown here is derived from an EMBL/GenBank/DDBJ whole genome shotgun (WGS) entry which is preliminary data.</text>
</comment>
<evidence type="ECO:0000256" key="1">
    <source>
        <dbReference type="SAM" id="Phobius"/>
    </source>
</evidence>
<dbReference type="Proteomes" id="UP000036851">
    <property type="component" value="Unassembled WGS sequence"/>
</dbReference>
<dbReference type="STRING" id="1560201.NG42_14025"/>
<gene>
    <name evidence="2" type="ORF">NG42_14025</name>
    <name evidence="3" type="ORF">NG43_12850</name>
</gene>
<dbReference type="AlphaFoldDB" id="A0A0L7TBN4"/>
<reference evidence="4 5" key="1">
    <citation type="journal article" date="2015" name="Int. J. Syst. Evol. Microbiol.">
        <title>Erwinia iniecta sp. nov., isolated from Russian wheat aphids (Diuraphis noxia).</title>
        <authorList>
            <person name="Campillo T."/>
            <person name="Luna E."/>
            <person name="Portier P."/>
            <person name="Fischer-Le Saux M."/>
            <person name="Lapitan N."/>
            <person name="Tisserat N.A."/>
            <person name="Leach J.E."/>
        </authorList>
    </citation>
    <scope>NUCLEOTIDE SEQUENCE [LARGE SCALE GENOMIC DNA]</scope>
    <source>
        <strain evidence="2 5">B120</strain>
        <strain evidence="3 4">B149</strain>
    </source>
</reference>